<accession>A0A0F9PDG5</accession>
<protein>
    <submittedName>
        <fullName evidence="1">Uncharacterized protein</fullName>
    </submittedName>
</protein>
<organism evidence="1">
    <name type="scientific">marine sediment metagenome</name>
    <dbReference type="NCBI Taxonomy" id="412755"/>
    <lineage>
        <taxon>unclassified sequences</taxon>
        <taxon>metagenomes</taxon>
        <taxon>ecological metagenomes</taxon>
    </lineage>
</organism>
<proteinExistence type="predicted"/>
<reference evidence="1" key="1">
    <citation type="journal article" date="2015" name="Nature">
        <title>Complex archaea that bridge the gap between prokaryotes and eukaryotes.</title>
        <authorList>
            <person name="Spang A."/>
            <person name="Saw J.H."/>
            <person name="Jorgensen S.L."/>
            <person name="Zaremba-Niedzwiedzka K."/>
            <person name="Martijn J."/>
            <person name="Lind A.E."/>
            <person name="van Eijk R."/>
            <person name="Schleper C."/>
            <person name="Guy L."/>
            <person name="Ettema T.J."/>
        </authorList>
    </citation>
    <scope>NUCLEOTIDE SEQUENCE</scope>
</reference>
<gene>
    <name evidence="1" type="ORF">LCGC14_0840030</name>
</gene>
<dbReference type="AlphaFoldDB" id="A0A0F9PDG5"/>
<evidence type="ECO:0000313" key="1">
    <source>
        <dbReference type="EMBL" id="KKN29835.1"/>
    </source>
</evidence>
<comment type="caution">
    <text evidence="1">The sequence shown here is derived from an EMBL/GenBank/DDBJ whole genome shotgun (WGS) entry which is preliminary data.</text>
</comment>
<sequence>MPKATYIVRITDVDTGEEEVESFTSSQEAHEWLFKKAEAGTGEDKLSFAIFGALHKNRKRYEVERI</sequence>
<dbReference type="EMBL" id="LAZR01002454">
    <property type="protein sequence ID" value="KKN29835.1"/>
    <property type="molecule type" value="Genomic_DNA"/>
</dbReference>
<name>A0A0F9PDG5_9ZZZZ</name>